<dbReference type="GO" id="GO:0005789">
    <property type="term" value="C:endoplasmic reticulum membrane"/>
    <property type="evidence" value="ECO:0007669"/>
    <property type="project" value="UniProtKB-SubCell"/>
</dbReference>
<evidence type="ECO:0000313" key="15">
    <source>
        <dbReference type="Proteomes" id="UP001519460"/>
    </source>
</evidence>
<evidence type="ECO:0000256" key="11">
    <source>
        <dbReference type="ARBA" id="ARBA00023033"/>
    </source>
</evidence>
<evidence type="ECO:0000256" key="8">
    <source>
        <dbReference type="ARBA" id="ARBA00022848"/>
    </source>
</evidence>
<protein>
    <recommendedName>
        <fullName evidence="16">Cytochrome P450</fullName>
    </recommendedName>
</protein>
<keyword evidence="11" id="KW-0503">Monooxygenase</keyword>
<evidence type="ECO:0000256" key="9">
    <source>
        <dbReference type="ARBA" id="ARBA00023002"/>
    </source>
</evidence>
<keyword evidence="8" id="KW-0492">Microsome</keyword>
<dbReference type="SUPFAM" id="SSF48264">
    <property type="entry name" value="Cytochrome P450"/>
    <property type="match status" value="1"/>
</dbReference>
<dbReference type="PRINTS" id="PR00463">
    <property type="entry name" value="EP450I"/>
</dbReference>
<organism evidence="14 15">
    <name type="scientific">Batillaria attramentaria</name>
    <dbReference type="NCBI Taxonomy" id="370345"/>
    <lineage>
        <taxon>Eukaryota</taxon>
        <taxon>Metazoa</taxon>
        <taxon>Spiralia</taxon>
        <taxon>Lophotrochozoa</taxon>
        <taxon>Mollusca</taxon>
        <taxon>Gastropoda</taxon>
        <taxon>Caenogastropoda</taxon>
        <taxon>Sorbeoconcha</taxon>
        <taxon>Cerithioidea</taxon>
        <taxon>Batillariidae</taxon>
        <taxon>Batillaria</taxon>
    </lineage>
</organism>
<dbReference type="InterPro" id="IPR002401">
    <property type="entry name" value="Cyt_P450_E_grp-I"/>
</dbReference>
<reference evidence="14 15" key="1">
    <citation type="journal article" date="2023" name="Sci. Data">
        <title>Genome assembly of the Korean intertidal mud-creeper Batillaria attramentaria.</title>
        <authorList>
            <person name="Patra A.K."/>
            <person name="Ho P.T."/>
            <person name="Jun S."/>
            <person name="Lee S.J."/>
            <person name="Kim Y."/>
            <person name="Won Y.J."/>
        </authorList>
    </citation>
    <scope>NUCLEOTIDE SEQUENCE [LARGE SCALE GENOMIC DNA]</scope>
    <source>
        <strain evidence="14">Wonlab-2016</strain>
    </source>
</reference>
<keyword evidence="10 13" id="KW-0408">Iron</keyword>
<dbReference type="PRINTS" id="PR00385">
    <property type="entry name" value="P450"/>
</dbReference>
<dbReference type="GO" id="GO:0046872">
    <property type="term" value="F:metal ion binding"/>
    <property type="evidence" value="ECO:0007669"/>
    <property type="project" value="UniProtKB-KW"/>
</dbReference>
<feature type="binding site" description="axial binding residue" evidence="13">
    <location>
        <position position="151"/>
    </location>
    <ligand>
        <name>heme</name>
        <dbReference type="ChEBI" id="CHEBI:30413"/>
    </ligand>
    <ligandPart>
        <name>Fe</name>
        <dbReference type="ChEBI" id="CHEBI:18248"/>
    </ligandPart>
</feature>
<keyword evidence="6 13" id="KW-0479">Metal-binding</keyword>
<dbReference type="EMBL" id="JACVVK020000039">
    <property type="protein sequence ID" value="KAK7500192.1"/>
    <property type="molecule type" value="Genomic_DNA"/>
</dbReference>
<dbReference type="Gene3D" id="1.10.630.10">
    <property type="entry name" value="Cytochrome P450"/>
    <property type="match status" value="1"/>
</dbReference>
<sequence>DQLLKLVGDLFVAGTETTATTLRWFFVFLVRWPPVQRRMREEIDKVYPDQSTPSIHDRHRLPYVEAAILECQRYADIAPFAVTHATSCDVELNEYFVPKGSLVIPNVNSVHFDPELWDNPDTFRPERFLDADGDVVKPEHLIPFFMGKRACPGEGLARMELFLFITTILQRYEIKPAEQGTLPPLDGIVGITRTPLPHKIRFVKRILK</sequence>
<evidence type="ECO:0000256" key="7">
    <source>
        <dbReference type="ARBA" id="ARBA00022824"/>
    </source>
</evidence>
<evidence type="ECO:0000256" key="1">
    <source>
        <dbReference type="ARBA" id="ARBA00001971"/>
    </source>
</evidence>
<feature type="non-terminal residue" evidence="14">
    <location>
        <position position="1"/>
    </location>
</feature>
<keyword evidence="12" id="KW-0472">Membrane</keyword>
<accession>A0ABD0LKX8</accession>
<evidence type="ECO:0000256" key="6">
    <source>
        <dbReference type="ARBA" id="ARBA00022723"/>
    </source>
</evidence>
<evidence type="ECO:0000256" key="10">
    <source>
        <dbReference type="ARBA" id="ARBA00023004"/>
    </source>
</evidence>
<dbReference type="FunFam" id="1.10.630.10:FF:000238">
    <property type="entry name" value="Cytochrome P450 2A6"/>
    <property type="match status" value="1"/>
</dbReference>
<comment type="caution">
    <text evidence="14">The sequence shown here is derived from an EMBL/GenBank/DDBJ whole genome shotgun (WGS) entry which is preliminary data.</text>
</comment>
<gene>
    <name evidence="14" type="ORF">BaRGS_00008739</name>
</gene>
<dbReference type="AlphaFoldDB" id="A0ABD0LKX8"/>
<evidence type="ECO:0008006" key="16">
    <source>
        <dbReference type="Google" id="ProtNLM"/>
    </source>
</evidence>
<keyword evidence="15" id="KW-1185">Reference proteome</keyword>
<keyword evidence="7" id="KW-0256">Endoplasmic reticulum</keyword>
<evidence type="ECO:0000256" key="12">
    <source>
        <dbReference type="ARBA" id="ARBA00023136"/>
    </source>
</evidence>
<dbReference type="Proteomes" id="UP001519460">
    <property type="component" value="Unassembled WGS sequence"/>
</dbReference>
<dbReference type="GO" id="GO:0004497">
    <property type="term" value="F:monooxygenase activity"/>
    <property type="evidence" value="ECO:0007669"/>
    <property type="project" value="UniProtKB-KW"/>
</dbReference>
<dbReference type="InterPro" id="IPR001128">
    <property type="entry name" value="Cyt_P450"/>
</dbReference>
<comment type="cofactor">
    <cofactor evidence="1 13">
        <name>heme</name>
        <dbReference type="ChEBI" id="CHEBI:30413"/>
    </cofactor>
</comment>
<name>A0ABD0LKX8_9CAEN</name>
<dbReference type="PANTHER" id="PTHR24300">
    <property type="entry name" value="CYTOCHROME P450 508A4-RELATED"/>
    <property type="match status" value="1"/>
</dbReference>
<dbReference type="InterPro" id="IPR036396">
    <property type="entry name" value="Cyt_P450_sf"/>
</dbReference>
<keyword evidence="9" id="KW-0560">Oxidoreductase</keyword>
<evidence type="ECO:0000256" key="13">
    <source>
        <dbReference type="PIRSR" id="PIRSR602401-1"/>
    </source>
</evidence>
<evidence type="ECO:0000256" key="5">
    <source>
        <dbReference type="ARBA" id="ARBA00022617"/>
    </source>
</evidence>
<dbReference type="PANTHER" id="PTHR24300:SF403">
    <property type="entry name" value="CYTOCHROME P450 306A1"/>
    <property type="match status" value="1"/>
</dbReference>
<evidence type="ECO:0000256" key="4">
    <source>
        <dbReference type="ARBA" id="ARBA00010617"/>
    </source>
</evidence>
<evidence type="ECO:0000256" key="3">
    <source>
        <dbReference type="ARBA" id="ARBA00004406"/>
    </source>
</evidence>
<dbReference type="Pfam" id="PF00067">
    <property type="entry name" value="p450"/>
    <property type="match status" value="1"/>
</dbReference>
<proteinExistence type="inferred from homology"/>
<dbReference type="InterPro" id="IPR050182">
    <property type="entry name" value="Cytochrome_P450_fam2"/>
</dbReference>
<comment type="similarity">
    <text evidence="4">Belongs to the cytochrome P450 family.</text>
</comment>
<evidence type="ECO:0000313" key="14">
    <source>
        <dbReference type="EMBL" id="KAK7500192.1"/>
    </source>
</evidence>
<keyword evidence="5 13" id="KW-0349">Heme</keyword>
<comment type="subcellular location">
    <subcellularLocation>
        <location evidence="3">Endoplasmic reticulum membrane</location>
        <topology evidence="3">Peripheral membrane protein</topology>
    </subcellularLocation>
    <subcellularLocation>
        <location evidence="2">Microsome membrane</location>
        <topology evidence="2">Peripheral membrane protein</topology>
    </subcellularLocation>
</comment>
<evidence type="ECO:0000256" key="2">
    <source>
        <dbReference type="ARBA" id="ARBA00004174"/>
    </source>
</evidence>